<proteinExistence type="predicted"/>
<evidence type="ECO:0000313" key="2">
    <source>
        <dbReference type="EMBL" id="PZQ20835.1"/>
    </source>
</evidence>
<comment type="caution">
    <text evidence="2">The sequence shown here is derived from an EMBL/GenBank/DDBJ whole genome shotgun (WGS) entry which is preliminary data.</text>
</comment>
<sequence>MKDVHGRCFSPIWPRFNPLRPDVRRRWCHRRRGRMHMSISSLTGALARSGMLCAAAFLLGGAGHPSLPELVASYEDFSRDHPMEAGRSDPPRSRVGWPDETQDGMAQRRVALERIATALDGLGNDGLSDEDRVDRDYLRQLVGWRIEGIDFDERRFAFVAHEGFYNTPYALARGLNLRSEAEALEWVERMRGIPGYFAEQRANLERGVATGWTHPAIVIDVGAAILRKQIATPVTEDPMLEPLGGYPDVAAEALRLIEREIRPAQRTALAYIDGPYRAKARRDLGIAAVPGGRAYYDFLLRYYTTTDLSAEQIHAMGLAEVERIRGEMDAVIASVGFSGSFADWLRFLRTDPRFYATSREELIEKYAAASKRIDGVLPRYFSVLPRQPFTIVPVPRELEEGYTTARGGGGGDFERGFAGTFVVNTSHLDQRPLYEVPALSLHEAAPGHHTHGALNNENKALPDFRRARDLLAFREGWALYAERLGHEMGVYRDAYEKFGSLSTEMWRACRMVVDTGIHVMGWNYQQARRCFSENTALADINIDTELARYIGAPGGAVAYKVGELKIVELRRRAEAALGARFDIRAFHDLILAQGQLPMTLLEKRVDAWIAAPR</sequence>
<dbReference type="PANTHER" id="PTHR33361">
    <property type="entry name" value="GLR0591 PROTEIN"/>
    <property type="match status" value="1"/>
</dbReference>
<dbReference type="EMBL" id="QFPJ01000044">
    <property type="protein sequence ID" value="PZQ20835.1"/>
    <property type="molecule type" value="Genomic_DNA"/>
</dbReference>
<reference evidence="2 3" key="1">
    <citation type="submission" date="2017-08" db="EMBL/GenBank/DDBJ databases">
        <title>Infants hospitalized years apart are colonized by the same room-sourced microbial strains.</title>
        <authorList>
            <person name="Brooks B."/>
            <person name="Olm M.R."/>
            <person name="Firek B.A."/>
            <person name="Baker R."/>
            <person name="Thomas B.C."/>
            <person name="Morowitz M.J."/>
            <person name="Banfield J.F."/>
        </authorList>
    </citation>
    <scope>NUCLEOTIDE SEQUENCE [LARGE SCALE GENOMIC DNA]</scope>
    <source>
        <strain evidence="2">S2_005_003_R2_47</strain>
    </source>
</reference>
<dbReference type="Pfam" id="PF05960">
    <property type="entry name" value="DUF885"/>
    <property type="match status" value="1"/>
</dbReference>
<dbReference type="PANTHER" id="PTHR33361:SF2">
    <property type="entry name" value="DUF885 DOMAIN-CONTAINING PROTEIN"/>
    <property type="match status" value="1"/>
</dbReference>
<evidence type="ECO:0000313" key="3">
    <source>
        <dbReference type="Proteomes" id="UP000248597"/>
    </source>
</evidence>
<dbReference type="Proteomes" id="UP000248597">
    <property type="component" value="Unassembled WGS sequence"/>
</dbReference>
<evidence type="ECO:0000256" key="1">
    <source>
        <dbReference type="SAM" id="MobiDB-lite"/>
    </source>
</evidence>
<organism evidence="2 3">
    <name type="scientific">Sphingopyxis macrogoltabida</name>
    <name type="common">Sphingomonas macrogoltabidus</name>
    <dbReference type="NCBI Taxonomy" id="33050"/>
    <lineage>
        <taxon>Bacteria</taxon>
        <taxon>Pseudomonadati</taxon>
        <taxon>Pseudomonadota</taxon>
        <taxon>Alphaproteobacteria</taxon>
        <taxon>Sphingomonadales</taxon>
        <taxon>Sphingomonadaceae</taxon>
        <taxon>Sphingopyxis</taxon>
    </lineage>
</organism>
<feature type="compositionally biased region" description="Basic and acidic residues" evidence="1">
    <location>
        <begin position="81"/>
        <end position="92"/>
    </location>
</feature>
<protein>
    <submittedName>
        <fullName evidence="2">DUF885 domain-containing protein</fullName>
    </submittedName>
</protein>
<dbReference type="InterPro" id="IPR010281">
    <property type="entry name" value="DUF885"/>
</dbReference>
<accession>A0A2W5L1Z8</accession>
<dbReference type="AlphaFoldDB" id="A0A2W5L1Z8"/>
<feature type="region of interest" description="Disordered" evidence="1">
    <location>
        <begin position="81"/>
        <end position="100"/>
    </location>
</feature>
<name>A0A2W5L1Z8_SPHMC</name>
<gene>
    <name evidence="2" type="ORF">DI569_14105</name>
</gene>